<proteinExistence type="inferred from homology"/>
<evidence type="ECO:0000313" key="3">
    <source>
        <dbReference type="EMBL" id="KAJ4825333.1"/>
    </source>
</evidence>
<keyword evidence="4" id="KW-1185">Reference proteome</keyword>
<keyword evidence="2" id="KW-0802">TPR repeat</keyword>
<dbReference type="EMBL" id="JAKUCV010006932">
    <property type="protein sequence ID" value="KAJ4825333.1"/>
    <property type="molecule type" value="Genomic_DNA"/>
</dbReference>
<dbReference type="Proteomes" id="UP001141552">
    <property type="component" value="Unassembled WGS sequence"/>
</dbReference>
<dbReference type="PROSITE" id="PS50005">
    <property type="entry name" value="TPR"/>
    <property type="match status" value="1"/>
</dbReference>
<name>A0A9Q0F5H4_9ROSI</name>
<dbReference type="AlphaFoldDB" id="A0A9Q0F5H4"/>
<dbReference type="PANTHER" id="PTHR21405">
    <property type="entry name" value="CDNA SEQUENCE BC021608"/>
    <property type="match status" value="1"/>
</dbReference>
<dbReference type="InterPro" id="IPR019734">
    <property type="entry name" value="TPR_rpt"/>
</dbReference>
<protein>
    <recommendedName>
        <fullName evidence="5">MalT-like TPR region domain-containing protein</fullName>
    </recommendedName>
</protein>
<evidence type="ECO:0000256" key="2">
    <source>
        <dbReference type="PROSITE-ProRule" id="PRU00339"/>
    </source>
</evidence>
<accession>A0A9Q0F5H4</accession>
<comment type="caution">
    <text evidence="3">The sequence shown here is derived from an EMBL/GenBank/DDBJ whole genome shotgun (WGS) entry which is preliminary data.</text>
</comment>
<reference evidence="3" key="2">
    <citation type="journal article" date="2023" name="Plants (Basel)">
        <title>Annotation of the Turnera subulata (Passifloraceae) Draft Genome Reveals the S-Locus Evolved after the Divergence of Turneroideae from Passifloroideae in a Stepwise Manner.</title>
        <authorList>
            <person name="Henning P.M."/>
            <person name="Roalson E.H."/>
            <person name="Mir W."/>
            <person name="McCubbin A.G."/>
            <person name="Shore J.S."/>
        </authorList>
    </citation>
    <scope>NUCLEOTIDE SEQUENCE</scope>
    <source>
        <strain evidence="3">F60SS</strain>
    </source>
</reference>
<sequence>MALTTADVALQLAILLFTLGIFLAIHCISKHPRTQHHRPKNRTTLQANRHILQATHLLSRAKSLPRGGGSQSQASLAKTALAEAETAISLSPKDPAPLLLRALALDLLGHTASALKSIDSALSFPRGKLLSQKDRADALVKRAELKLAVNRRRRVDSAIQDLKQAVELLAKCSSATADGGDTTRPLCLLGQCYESKGMTDEAKWAFGEALRLRPGSVMARRGLDRLGS</sequence>
<dbReference type="OrthoDB" id="207175at2759"/>
<comment type="similarity">
    <text evidence="1">Belongs to the TTC36 family.</text>
</comment>
<feature type="repeat" description="TPR" evidence="2">
    <location>
        <begin position="183"/>
        <end position="216"/>
    </location>
</feature>
<organism evidence="3 4">
    <name type="scientific">Turnera subulata</name>
    <dbReference type="NCBI Taxonomy" id="218843"/>
    <lineage>
        <taxon>Eukaryota</taxon>
        <taxon>Viridiplantae</taxon>
        <taxon>Streptophyta</taxon>
        <taxon>Embryophyta</taxon>
        <taxon>Tracheophyta</taxon>
        <taxon>Spermatophyta</taxon>
        <taxon>Magnoliopsida</taxon>
        <taxon>eudicotyledons</taxon>
        <taxon>Gunneridae</taxon>
        <taxon>Pentapetalae</taxon>
        <taxon>rosids</taxon>
        <taxon>fabids</taxon>
        <taxon>Malpighiales</taxon>
        <taxon>Passifloraceae</taxon>
        <taxon>Turnera</taxon>
    </lineage>
</organism>
<evidence type="ECO:0000256" key="1">
    <source>
        <dbReference type="ARBA" id="ARBA00006995"/>
    </source>
</evidence>
<evidence type="ECO:0000313" key="4">
    <source>
        <dbReference type="Proteomes" id="UP001141552"/>
    </source>
</evidence>
<dbReference type="InterPro" id="IPR011990">
    <property type="entry name" value="TPR-like_helical_dom_sf"/>
</dbReference>
<dbReference type="PANTHER" id="PTHR21405:SF0">
    <property type="entry name" value="TETRATRICOPEPTIDE REPEAT PROTEIN 36"/>
    <property type="match status" value="1"/>
</dbReference>
<dbReference type="Gene3D" id="1.25.40.10">
    <property type="entry name" value="Tetratricopeptide repeat domain"/>
    <property type="match status" value="1"/>
</dbReference>
<evidence type="ECO:0008006" key="5">
    <source>
        <dbReference type="Google" id="ProtNLM"/>
    </source>
</evidence>
<dbReference type="SUPFAM" id="SSF48452">
    <property type="entry name" value="TPR-like"/>
    <property type="match status" value="1"/>
</dbReference>
<dbReference type="Pfam" id="PF13181">
    <property type="entry name" value="TPR_8"/>
    <property type="match status" value="1"/>
</dbReference>
<reference evidence="3" key="1">
    <citation type="submission" date="2022-02" db="EMBL/GenBank/DDBJ databases">
        <authorList>
            <person name="Henning P.M."/>
            <person name="McCubbin A.G."/>
            <person name="Shore J.S."/>
        </authorList>
    </citation>
    <scope>NUCLEOTIDE SEQUENCE</scope>
    <source>
        <strain evidence="3">F60SS</strain>
        <tissue evidence="3">Leaves</tissue>
    </source>
</reference>
<dbReference type="InterPro" id="IPR038906">
    <property type="entry name" value="TTC36"/>
</dbReference>
<gene>
    <name evidence="3" type="ORF">Tsubulata_002670</name>
</gene>